<dbReference type="PANTHER" id="PTHR14881:SF4">
    <property type="entry name" value="LISH DOMAIN-CONTAINING PROTEIN ARMC9"/>
    <property type="match status" value="1"/>
</dbReference>
<proteinExistence type="predicted"/>
<dbReference type="InterPro" id="IPR016024">
    <property type="entry name" value="ARM-type_fold"/>
</dbReference>
<name>A0A8J8T2M9_HALGN</name>
<dbReference type="OrthoDB" id="293022at2759"/>
<reference evidence="2" key="1">
    <citation type="submission" date="2019-06" db="EMBL/GenBank/DDBJ databases">
        <authorList>
            <person name="Zheng W."/>
        </authorList>
    </citation>
    <scope>NUCLEOTIDE SEQUENCE</scope>
    <source>
        <strain evidence="2">QDHG01</strain>
    </source>
</reference>
<dbReference type="GO" id="GO:0036064">
    <property type="term" value="C:ciliary basal body"/>
    <property type="evidence" value="ECO:0007669"/>
    <property type="project" value="InterPro"/>
</dbReference>
<dbReference type="GO" id="GO:0097542">
    <property type="term" value="C:ciliary tip"/>
    <property type="evidence" value="ECO:0007669"/>
    <property type="project" value="TreeGrafter"/>
</dbReference>
<comment type="caution">
    <text evidence="2">The sequence shown here is derived from an EMBL/GenBank/DDBJ whole genome shotgun (WGS) entry which is preliminary data.</text>
</comment>
<keyword evidence="3" id="KW-1185">Reference proteome</keyword>
<gene>
    <name evidence="2" type="ORF">FGO68_gene14820</name>
</gene>
<dbReference type="GO" id="GO:0060271">
    <property type="term" value="P:cilium assembly"/>
    <property type="evidence" value="ECO:0007669"/>
    <property type="project" value="InterPro"/>
</dbReference>
<dbReference type="SUPFAM" id="SSF48371">
    <property type="entry name" value="ARM repeat"/>
    <property type="match status" value="1"/>
</dbReference>
<evidence type="ECO:0000256" key="1">
    <source>
        <dbReference type="SAM" id="MobiDB-lite"/>
    </source>
</evidence>
<feature type="compositionally biased region" description="Polar residues" evidence="1">
    <location>
        <begin position="465"/>
        <end position="478"/>
    </location>
</feature>
<dbReference type="InterPro" id="IPR040369">
    <property type="entry name" value="ARMC9"/>
</dbReference>
<sequence length="520" mass="59151">MADKLDFNGLNDLVKDYLAAYGLEATLDTFHQEERARGIQKQQTRGSSQGFATQVRQLNKVPADNEQMVTRFPVLYKLHAEEKGELIEDEMKQLQKQQSSVLQSARQIFSIAINCLQQLHNIKDGNSMTDNLGETIDNYRIQLGKYNQILSSEGKCDRAELFSEAVMNEHKLKLIQAKQEGNLKGVIEVLLSLRVNALQISPELRKNLVYELIRNDVFMLTTRSKDEFLLEMLEIARKTPALCHSLLALLSVIVSTLKGVEYIVTNGYQIITKVIMLLKDQEDGSVNQRFCIAILQKVSIKEDTIQVFLKKLQSKAAPGGEDMLEWVLALVERGSKKEIHIFSLDFATALLANILHSPTTQEHLVKIAGPSHTKAILTKLLKMLRDKIPTSVLMHLLICLSYLKRERFREVGEETKFEESIQLFVEYYSRLPAIAGPDGNTENGEIDKRTVLDLCAHMFHPRDTNQGNLDGDNMSNTSAGGGLEYNDMRADDKIREFENEQGDLIFECFQDEDRMFQKYE</sequence>
<feature type="region of interest" description="Disordered" evidence="1">
    <location>
        <begin position="465"/>
        <end position="485"/>
    </location>
</feature>
<dbReference type="EMBL" id="RRYP01008124">
    <property type="protein sequence ID" value="TNV79997.1"/>
    <property type="molecule type" value="Genomic_DNA"/>
</dbReference>
<evidence type="ECO:0000313" key="2">
    <source>
        <dbReference type="EMBL" id="TNV79997.1"/>
    </source>
</evidence>
<dbReference type="GO" id="GO:0005814">
    <property type="term" value="C:centriole"/>
    <property type="evidence" value="ECO:0007669"/>
    <property type="project" value="TreeGrafter"/>
</dbReference>
<protein>
    <recommendedName>
        <fullName evidence="4">LisH domain-containing protein</fullName>
    </recommendedName>
</protein>
<dbReference type="PANTHER" id="PTHR14881">
    <property type="entry name" value="LISH DOMAIN-CONTAINING PROTEIN ARMC9"/>
    <property type="match status" value="1"/>
</dbReference>
<evidence type="ECO:0000313" key="3">
    <source>
        <dbReference type="Proteomes" id="UP000785679"/>
    </source>
</evidence>
<evidence type="ECO:0008006" key="4">
    <source>
        <dbReference type="Google" id="ProtNLM"/>
    </source>
</evidence>
<dbReference type="AlphaFoldDB" id="A0A8J8T2M9"/>
<accession>A0A8J8T2M9</accession>
<organism evidence="2 3">
    <name type="scientific">Halteria grandinella</name>
    <dbReference type="NCBI Taxonomy" id="5974"/>
    <lineage>
        <taxon>Eukaryota</taxon>
        <taxon>Sar</taxon>
        <taxon>Alveolata</taxon>
        <taxon>Ciliophora</taxon>
        <taxon>Intramacronucleata</taxon>
        <taxon>Spirotrichea</taxon>
        <taxon>Stichotrichia</taxon>
        <taxon>Sporadotrichida</taxon>
        <taxon>Halteriidae</taxon>
        <taxon>Halteria</taxon>
    </lineage>
</organism>
<dbReference type="Proteomes" id="UP000785679">
    <property type="component" value="Unassembled WGS sequence"/>
</dbReference>